<keyword evidence="2" id="KW-0808">Transferase</keyword>
<evidence type="ECO:0000313" key="2">
    <source>
        <dbReference type="EMBL" id="RNJ48678.1"/>
    </source>
</evidence>
<sequence length="240" mass="26821">MVDQTDSAPQIRDAVDWHTGIALRFDEGYTKSAAFMERLVVWRELIGRYARPGPRALDAGCGSGVLSFVAAQHMRSVLAFDASPEMIRIAREKQARSGGIENVSFREMRMENLQALESESFSLVMSSSVLEYLDDFWGAIDALSSLMAPDGALIFSVPNVQSLYRRLERMIFDMTGRPRYLAFVKFCFSHTEIAEGLKARGLTPVDVRYYAAAPLLSRPARAVGRAEYADNLIAYVCRKS</sequence>
<gene>
    <name evidence="2" type="ORF">D1O30_02560</name>
</gene>
<keyword evidence="3" id="KW-1185">Reference proteome</keyword>
<dbReference type="Proteomes" id="UP000268623">
    <property type="component" value="Unassembled WGS sequence"/>
</dbReference>
<dbReference type="AlphaFoldDB" id="A0A3M9XNJ3"/>
<organism evidence="2 3">
    <name type="scientific">Methylocystis hirsuta</name>
    <dbReference type="NCBI Taxonomy" id="369798"/>
    <lineage>
        <taxon>Bacteria</taxon>
        <taxon>Pseudomonadati</taxon>
        <taxon>Pseudomonadota</taxon>
        <taxon>Alphaproteobacteria</taxon>
        <taxon>Hyphomicrobiales</taxon>
        <taxon>Methylocystaceae</taxon>
        <taxon>Methylocystis</taxon>
    </lineage>
</organism>
<dbReference type="GO" id="GO:0032259">
    <property type="term" value="P:methylation"/>
    <property type="evidence" value="ECO:0007669"/>
    <property type="project" value="UniProtKB-KW"/>
</dbReference>
<evidence type="ECO:0000259" key="1">
    <source>
        <dbReference type="Pfam" id="PF13847"/>
    </source>
</evidence>
<dbReference type="PANTHER" id="PTHR43861">
    <property type="entry name" value="TRANS-ACONITATE 2-METHYLTRANSFERASE-RELATED"/>
    <property type="match status" value="1"/>
</dbReference>
<feature type="domain" description="Methyltransferase" evidence="1">
    <location>
        <begin position="53"/>
        <end position="161"/>
    </location>
</feature>
<dbReference type="Pfam" id="PF13847">
    <property type="entry name" value="Methyltransf_31"/>
    <property type="match status" value="1"/>
</dbReference>
<evidence type="ECO:0000313" key="3">
    <source>
        <dbReference type="Proteomes" id="UP000268623"/>
    </source>
</evidence>
<comment type="caution">
    <text evidence="2">The sequence shown here is derived from an EMBL/GenBank/DDBJ whole genome shotgun (WGS) entry which is preliminary data.</text>
</comment>
<dbReference type="InterPro" id="IPR029063">
    <property type="entry name" value="SAM-dependent_MTases_sf"/>
</dbReference>
<dbReference type="PANTHER" id="PTHR43861:SF1">
    <property type="entry name" value="TRANS-ACONITATE 2-METHYLTRANSFERASE"/>
    <property type="match status" value="1"/>
</dbReference>
<dbReference type="CDD" id="cd02440">
    <property type="entry name" value="AdoMet_MTases"/>
    <property type="match status" value="1"/>
</dbReference>
<name>A0A3M9XNJ3_9HYPH</name>
<dbReference type="InterPro" id="IPR025714">
    <property type="entry name" value="Methyltranfer_dom"/>
</dbReference>
<protein>
    <submittedName>
        <fullName evidence="2">Class I SAM-dependent methyltransferase</fullName>
    </submittedName>
</protein>
<dbReference type="GO" id="GO:0008168">
    <property type="term" value="F:methyltransferase activity"/>
    <property type="evidence" value="ECO:0007669"/>
    <property type="project" value="UniProtKB-KW"/>
</dbReference>
<keyword evidence="2" id="KW-0489">Methyltransferase</keyword>
<reference evidence="2 3" key="1">
    <citation type="submission" date="2018-08" db="EMBL/GenBank/DDBJ databases">
        <title>Genome sequence of Methylocystis hirsuta CSC1, a methanotroph able to accumulate PHAs.</title>
        <authorList>
            <person name="Bordel S."/>
            <person name="Rodriguez E."/>
            <person name="Gancedo J."/>
            <person name="Munoz R."/>
        </authorList>
    </citation>
    <scope>NUCLEOTIDE SEQUENCE [LARGE SCALE GENOMIC DNA]</scope>
    <source>
        <strain evidence="2 3">CSC1</strain>
    </source>
</reference>
<dbReference type="SUPFAM" id="SSF53335">
    <property type="entry name" value="S-adenosyl-L-methionine-dependent methyltransferases"/>
    <property type="match status" value="1"/>
</dbReference>
<proteinExistence type="predicted"/>
<dbReference type="EMBL" id="QWDD01000001">
    <property type="protein sequence ID" value="RNJ48678.1"/>
    <property type="molecule type" value="Genomic_DNA"/>
</dbReference>
<accession>A0A3M9XNJ3</accession>
<dbReference type="OrthoDB" id="9795634at2"/>
<dbReference type="Gene3D" id="3.40.50.150">
    <property type="entry name" value="Vaccinia Virus protein VP39"/>
    <property type="match status" value="1"/>
</dbReference>
<dbReference type="RefSeq" id="WP_123174675.1">
    <property type="nucleotide sequence ID" value="NZ_QWDD01000001.1"/>
</dbReference>